<dbReference type="SUPFAM" id="SSF103473">
    <property type="entry name" value="MFS general substrate transporter"/>
    <property type="match status" value="1"/>
</dbReference>
<dbReference type="GeneID" id="10507817"/>
<feature type="transmembrane region" description="Helical" evidence="6">
    <location>
        <begin position="78"/>
        <end position="103"/>
    </location>
</feature>
<dbReference type="Gene3D" id="1.20.1250.20">
    <property type="entry name" value="MFS general substrate transporter like domains"/>
    <property type="match status" value="1"/>
</dbReference>
<feature type="transmembrane region" description="Helical" evidence="6">
    <location>
        <begin position="181"/>
        <end position="204"/>
    </location>
</feature>
<feature type="transmembrane region" description="Helical" evidence="6">
    <location>
        <begin position="300"/>
        <end position="320"/>
    </location>
</feature>
<dbReference type="InterPro" id="IPR020846">
    <property type="entry name" value="MFS_dom"/>
</dbReference>
<feature type="transmembrane region" description="Helical" evidence="6">
    <location>
        <begin position="156"/>
        <end position="175"/>
    </location>
</feature>
<keyword evidence="5 6" id="KW-0472">Membrane</keyword>
<evidence type="ECO:0000256" key="6">
    <source>
        <dbReference type="SAM" id="Phobius"/>
    </source>
</evidence>
<dbReference type="PANTHER" id="PTHR23504:SF31">
    <property type="entry name" value="MAJOR FACILITATOR SUPERFAMILY DOMAIN-CONTAINING PROTEIN 10"/>
    <property type="match status" value="1"/>
</dbReference>
<dbReference type="InParanoid" id="F0ZW47"/>
<evidence type="ECO:0000259" key="7">
    <source>
        <dbReference type="PROSITE" id="PS50850"/>
    </source>
</evidence>
<evidence type="ECO:0000256" key="3">
    <source>
        <dbReference type="ARBA" id="ARBA00022692"/>
    </source>
</evidence>
<evidence type="ECO:0000256" key="1">
    <source>
        <dbReference type="ARBA" id="ARBA00004141"/>
    </source>
</evidence>
<dbReference type="RefSeq" id="XP_003291637.1">
    <property type="nucleotide sequence ID" value="XM_003291589.1"/>
</dbReference>
<name>F0ZW47_DICPU</name>
<sequence length="508" mass="56536">MNNSINSCSDESDSFSDYEEDLVGTSIVNIDEDKEPLLFNNQDGASLLEDSEKKGQDILEEINKKKSIFQHKYLKDVLLIYALYSLLTMTRICYGLFIPNVMINYVKAEYPDYTPEQLQSKAAYYKSFLDAIPYIFMFLFGPLAGAISDKYGRKVLLYWAAGIEIVDMISCVITIKTNSLVPFFIGHSVAGTTNVSIAAVYSYLADITEEDMVPTTYAMTGMAMGFGIITGPGVYLITSLFPNIFFLTLYMTIGILVFAIIIIIFLKESLNIAKENGKIKPHKKTSNPFKLIKRVFSASAYVSLVICIYIVVSFCLQDIMSTYVYSTALRYGWTPKDTSFFMGGNGFFMLVWSILIVPTLLKYYSERKIISLALLIGFIVRAAYAFAYIQYIWIAAASFGAFVPSSISLLTSVISRATPAEVRGSILTGVQSVGSLAGFLGALTAGNIYSFAISKKSPRFFPGAPYMLSSCILFLAFFGSLIIWKKYSNPTPLRRKRIPKSKSFSVNS</sequence>
<feature type="transmembrane region" description="Helical" evidence="6">
    <location>
        <begin position="244"/>
        <end position="266"/>
    </location>
</feature>
<dbReference type="CDD" id="cd17330">
    <property type="entry name" value="MFS_SLC46_TetA_like"/>
    <property type="match status" value="1"/>
</dbReference>
<dbReference type="OrthoDB" id="19753at2759"/>
<protein>
    <recommendedName>
        <fullName evidence="7">Major facilitator superfamily (MFS) profile domain-containing protein</fullName>
    </recommendedName>
</protein>
<dbReference type="GO" id="GO:0016020">
    <property type="term" value="C:membrane"/>
    <property type="evidence" value="ECO:0007669"/>
    <property type="project" value="UniProtKB-SubCell"/>
</dbReference>
<gene>
    <name evidence="8" type="ORF">DICPUDRAFT_39314</name>
</gene>
<proteinExistence type="predicted"/>
<keyword evidence="4 6" id="KW-1133">Transmembrane helix</keyword>
<feature type="transmembrane region" description="Helical" evidence="6">
    <location>
        <begin position="216"/>
        <end position="238"/>
    </location>
</feature>
<accession>F0ZW47</accession>
<evidence type="ECO:0000256" key="2">
    <source>
        <dbReference type="ARBA" id="ARBA00022448"/>
    </source>
</evidence>
<dbReference type="InterPro" id="IPR005829">
    <property type="entry name" value="Sugar_transporter_CS"/>
</dbReference>
<keyword evidence="2" id="KW-0813">Transport</keyword>
<dbReference type="PRINTS" id="PR01035">
    <property type="entry name" value="TCRTETA"/>
</dbReference>
<feature type="transmembrane region" description="Helical" evidence="6">
    <location>
        <begin position="392"/>
        <end position="414"/>
    </location>
</feature>
<dbReference type="VEuPathDB" id="AmoebaDB:DICPUDRAFT_39314"/>
<dbReference type="PROSITE" id="PS00216">
    <property type="entry name" value="SUGAR_TRANSPORT_1"/>
    <property type="match status" value="1"/>
</dbReference>
<comment type="subcellular location">
    <subcellularLocation>
        <location evidence="1">Membrane</location>
        <topology evidence="1">Multi-pass membrane protein</topology>
    </subcellularLocation>
</comment>
<dbReference type="Proteomes" id="UP000001064">
    <property type="component" value="Unassembled WGS sequence"/>
</dbReference>
<evidence type="ECO:0000256" key="5">
    <source>
        <dbReference type="ARBA" id="ARBA00023136"/>
    </source>
</evidence>
<keyword evidence="3 6" id="KW-0812">Transmembrane</keyword>
<dbReference type="InterPro" id="IPR011701">
    <property type="entry name" value="MFS"/>
</dbReference>
<dbReference type="FunCoup" id="F0ZW47">
    <property type="interactions" value="1"/>
</dbReference>
<feature type="transmembrane region" description="Helical" evidence="6">
    <location>
        <begin position="426"/>
        <end position="452"/>
    </location>
</feature>
<keyword evidence="9" id="KW-1185">Reference proteome</keyword>
<dbReference type="InterPro" id="IPR001958">
    <property type="entry name" value="Tet-R_TetA/multi-R_MdtG-like"/>
</dbReference>
<dbReference type="Pfam" id="PF07690">
    <property type="entry name" value="MFS_1"/>
    <property type="match status" value="1"/>
</dbReference>
<dbReference type="EMBL" id="GL871227">
    <property type="protein sequence ID" value="EGC31836.1"/>
    <property type="molecule type" value="Genomic_DNA"/>
</dbReference>
<feature type="transmembrane region" description="Helical" evidence="6">
    <location>
        <begin position="464"/>
        <end position="484"/>
    </location>
</feature>
<dbReference type="PROSITE" id="PS50850">
    <property type="entry name" value="MFS"/>
    <property type="match status" value="1"/>
</dbReference>
<dbReference type="GO" id="GO:0022857">
    <property type="term" value="F:transmembrane transporter activity"/>
    <property type="evidence" value="ECO:0007669"/>
    <property type="project" value="InterPro"/>
</dbReference>
<dbReference type="PANTHER" id="PTHR23504">
    <property type="entry name" value="MAJOR FACILITATOR SUPERFAMILY DOMAIN-CONTAINING PROTEIN 10"/>
    <property type="match status" value="1"/>
</dbReference>
<dbReference type="AlphaFoldDB" id="F0ZW47"/>
<feature type="domain" description="Major facilitator superfamily (MFS) profile" evidence="7">
    <location>
        <begin position="88"/>
        <end position="488"/>
    </location>
</feature>
<feature type="transmembrane region" description="Helical" evidence="6">
    <location>
        <begin position="123"/>
        <end position="144"/>
    </location>
</feature>
<dbReference type="OMA" id="WMIFAIM"/>
<dbReference type="eggNOG" id="KOG2816">
    <property type="taxonomic scope" value="Eukaryota"/>
</dbReference>
<organism evidence="8 9">
    <name type="scientific">Dictyostelium purpureum</name>
    <name type="common">Slime mold</name>
    <dbReference type="NCBI Taxonomy" id="5786"/>
    <lineage>
        <taxon>Eukaryota</taxon>
        <taxon>Amoebozoa</taxon>
        <taxon>Evosea</taxon>
        <taxon>Eumycetozoa</taxon>
        <taxon>Dictyostelia</taxon>
        <taxon>Dictyosteliales</taxon>
        <taxon>Dictyosteliaceae</taxon>
        <taxon>Dictyostelium</taxon>
    </lineage>
</organism>
<evidence type="ECO:0000313" key="9">
    <source>
        <dbReference type="Proteomes" id="UP000001064"/>
    </source>
</evidence>
<feature type="transmembrane region" description="Helical" evidence="6">
    <location>
        <begin position="340"/>
        <end position="357"/>
    </location>
</feature>
<evidence type="ECO:0000256" key="4">
    <source>
        <dbReference type="ARBA" id="ARBA00022989"/>
    </source>
</evidence>
<evidence type="ECO:0000313" key="8">
    <source>
        <dbReference type="EMBL" id="EGC31836.1"/>
    </source>
</evidence>
<dbReference type="InterPro" id="IPR036259">
    <property type="entry name" value="MFS_trans_sf"/>
</dbReference>
<reference evidence="9" key="1">
    <citation type="journal article" date="2011" name="Genome Biol.">
        <title>Comparative genomics of the social amoebae Dictyostelium discoideum and Dictyostelium purpureum.</title>
        <authorList>
            <consortium name="US DOE Joint Genome Institute (JGI-PGF)"/>
            <person name="Sucgang R."/>
            <person name="Kuo A."/>
            <person name="Tian X."/>
            <person name="Salerno W."/>
            <person name="Parikh A."/>
            <person name="Feasley C.L."/>
            <person name="Dalin E."/>
            <person name="Tu H."/>
            <person name="Huang E."/>
            <person name="Barry K."/>
            <person name="Lindquist E."/>
            <person name="Shapiro H."/>
            <person name="Bruce D."/>
            <person name="Schmutz J."/>
            <person name="Salamov A."/>
            <person name="Fey P."/>
            <person name="Gaudet P."/>
            <person name="Anjard C."/>
            <person name="Babu M.M."/>
            <person name="Basu S."/>
            <person name="Bushmanova Y."/>
            <person name="van der Wel H."/>
            <person name="Katoh-Kurasawa M."/>
            <person name="Dinh C."/>
            <person name="Coutinho P.M."/>
            <person name="Saito T."/>
            <person name="Elias M."/>
            <person name="Schaap P."/>
            <person name="Kay R.R."/>
            <person name="Henrissat B."/>
            <person name="Eichinger L."/>
            <person name="Rivero F."/>
            <person name="Putnam N.H."/>
            <person name="West C.M."/>
            <person name="Loomis W.F."/>
            <person name="Chisholm R.L."/>
            <person name="Shaulsky G."/>
            <person name="Strassmann J.E."/>
            <person name="Queller D.C."/>
            <person name="Kuspa A."/>
            <person name="Grigoriev I.V."/>
        </authorList>
    </citation>
    <scope>NUCLEOTIDE SEQUENCE [LARGE SCALE GENOMIC DNA]</scope>
    <source>
        <strain evidence="9">QSDP1</strain>
    </source>
</reference>
<dbReference type="KEGG" id="dpp:DICPUDRAFT_39314"/>
<feature type="transmembrane region" description="Helical" evidence="6">
    <location>
        <begin position="369"/>
        <end position="386"/>
    </location>
</feature>